<dbReference type="EMBL" id="ASRX01000028">
    <property type="protein sequence ID" value="EYF04994.1"/>
    <property type="molecule type" value="Genomic_DNA"/>
</dbReference>
<protein>
    <submittedName>
        <fullName evidence="2">Uncharacterized protein</fullName>
    </submittedName>
</protein>
<organism evidence="2 3">
    <name type="scientific">Chondromyces apiculatus DSM 436</name>
    <dbReference type="NCBI Taxonomy" id="1192034"/>
    <lineage>
        <taxon>Bacteria</taxon>
        <taxon>Pseudomonadati</taxon>
        <taxon>Myxococcota</taxon>
        <taxon>Polyangia</taxon>
        <taxon>Polyangiales</taxon>
        <taxon>Polyangiaceae</taxon>
        <taxon>Chondromyces</taxon>
    </lineage>
</organism>
<reference evidence="2 3" key="1">
    <citation type="submission" date="2013-05" db="EMBL/GenBank/DDBJ databases">
        <title>Genome assembly of Chondromyces apiculatus DSM 436.</title>
        <authorList>
            <person name="Sharma G."/>
            <person name="Khatri I."/>
            <person name="Kaur C."/>
            <person name="Mayilraj S."/>
            <person name="Subramanian S."/>
        </authorList>
    </citation>
    <scope>NUCLEOTIDE SEQUENCE [LARGE SCALE GENOMIC DNA]</scope>
    <source>
        <strain evidence="2 3">DSM 436</strain>
    </source>
</reference>
<dbReference type="Proteomes" id="UP000019678">
    <property type="component" value="Unassembled WGS sequence"/>
</dbReference>
<keyword evidence="3" id="KW-1185">Reference proteome</keyword>
<name>A0A017T6Z3_9BACT</name>
<proteinExistence type="predicted"/>
<feature type="region of interest" description="Disordered" evidence="1">
    <location>
        <begin position="1"/>
        <end position="24"/>
    </location>
</feature>
<evidence type="ECO:0000256" key="1">
    <source>
        <dbReference type="SAM" id="MobiDB-lite"/>
    </source>
</evidence>
<evidence type="ECO:0000313" key="2">
    <source>
        <dbReference type="EMBL" id="EYF04994.1"/>
    </source>
</evidence>
<evidence type="ECO:0000313" key="3">
    <source>
        <dbReference type="Proteomes" id="UP000019678"/>
    </source>
</evidence>
<dbReference type="AlphaFoldDB" id="A0A017T6Z3"/>
<accession>A0A017T6Z3</accession>
<comment type="caution">
    <text evidence="2">The sequence shown here is derived from an EMBL/GenBank/DDBJ whole genome shotgun (WGS) entry which is preliminary data.</text>
</comment>
<gene>
    <name evidence="2" type="ORF">CAP_3805</name>
</gene>
<sequence>MRSPPLSLPLTTGGDVSLHESPSLTKHTSLQRACVHLGPGFDPDACGEVARLTAGV</sequence>